<dbReference type="InterPro" id="IPR051459">
    <property type="entry name" value="Cytochrome_c-type_DH"/>
</dbReference>
<dbReference type="InterPro" id="IPR009056">
    <property type="entry name" value="Cyt_c-like_dom"/>
</dbReference>
<comment type="caution">
    <text evidence="7">The sequence shown here is derived from an EMBL/GenBank/DDBJ whole genome shotgun (WGS) entry which is preliminary data.</text>
</comment>
<dbReference type="SUPFAM" id="SSF46626">
    <property type="entry name" value="Cytochrome c"/>
    <property type="match status" value="1"/>
</dbReference>
<dbReference type="RefSeq" id="WP_185677719.1">
    <property type="nucleotide sequence ID" value="NZ_JACLAX010000001.1"/>
</dbReference>
<evidence type="ECO:0000256" key="2">
    <source>
        <dbReference type="ARBA" id="ARBA00022723"/>
    </source>
</evidence>
<dbReference type="PANTHER" id="PTHR35008">
    <property type="entry name" value="BLL4482 PROTEIN-RELATED"/>
    <property type="match status" value="1"/>
</dbReference>
<dbReference type="PANTHER" id="PTHR35008:SF9">
    <property type="entry name" value="CYTOCHROME C DOMAIN-CONTAINING PROTEIN"/>
    <property type="match status" value="1"/>
</dbReference>
<organism evidence="7 8">
    <name type="scientific">Novosphingobium piscinae</name>
    <dbReference type="NCBI Taxonomy" id="1507448"/>
    <lineage>
        <taxon>Bacteria</taxon>
        <taxon>Pseudomonadati</taxon>
        <taxon>Pseudomonadota</taxon>
        <taxon>Alphaproteobacteria</taxon>
        <taxon>Sphingomonadales</taxon>
        <taxon>Sphingomonadaceae</taxon>
        <taxon>Novosphingobium</taxon>
    </lineage>
</organism>
<dbReference type="Proteomes" id="UP000551327">
    <property type="component" value="Unassembled WGS sequence"/>
</dbReference>
<proteinExistence type="predicted"/>
<keyword evidence="3 4" id="KW-0408">Iron</keyword>
<feature type="signal peptide" evidence="5">
    <location>
        <begin position="1"/>
        <end position="18"/>
    </location>
</feature>
<evidence type="ECO:0000313" key="8">
    <source>
        <dbReference type="Proteomes" id="UP000551327"/>
    </source>
</evidence>
<reference evidence="7 8" key="1">
    <citation type="submission" date="2020-08" db="EMBL/GenBank/DDBJ databases">
        <title>The genome sequence of type strain Novosphingobium piscinae KCTC 42194.</title>
        <authorList>
            <person name="Liu Y."/>
        </authorList>
    </citation>
    <scope>NUCLEOTIDE SEQUENCE [LARGE SCALE GENOMIC DNA]</scope>
    <source>
        <strain evidence="7 8">KCTC 42194</strain>
    </source>
</reference>
<dbReference type="Gene3D" id="1.10.760.10">
    <property type="entry name" value="Cytochrome c-like domain"/>
    <property type="match status" value="1"/>
</dbReference>
<dbReference type="InterPro" id="IPR036909">
    <property type="entry name" value="Cyt_c-like_dom_sf"/>
</dbReference>
<evidence type="ECO:0000259" key="6">
    <source>
        <dbReference type="PROSITE" id="PS51007"/>
    </source>
</evidence>
<evidence type="ECO:0000256" key="4">
    <source>
        <dbReference type="PROSITE-ProRule" id="PRU00433"/>
    </source>
</evidence>
<keyword evidence="1 4" id="KW-0349">Heme</keyword>
<dbReference type="GO" id="GO:0020037">
    <property type="term" value="F:heme binding"/>
    <property type="evidence" value="ECO:0007669"/>
    <property type="project" value="InterPro"/>
</dbReference>
<gene>
    <name evidence="7" type="ORF">H7F53_01670</name>
</gene>
<feature type="domain" description="Cytochrome c" evidence="6">
    <location>
        <begin position="32"/>
        <end position="111"/>
    </location>
</feature>
<keyword evidence="8" id="KW-1185">Reference proteome</keyword>
<feature type="chain" id="PRO_5031439522" evidence="5">
    <location>
        <begin position="19"/>
        <end position="133"/>
    </location>
</feature>
<evidence type="ECO:0000313" key="7">
    <source>
        <dbReference type="EMBL" id="MBC2667852.1"/>
    </source>
</evidence>
<sequence length="133" mass="13617">MRRALAFVLLATAGAAAAQSLGDTTSNGSPGAATTSGEQTYREICQACHMAEAQGGTGPGAAPALAANPRLGDPDYVLTRILRGRAGMPAFAELLTAEQTADVANYVRTHFGNAYSTPITTADVKRLAPPPES</sequence>
<dbReference type="EMBL" id="JACLAX010000001">
    <property type="protein sequence ID" value="MBC2667852.1"/>
    <property type="molecule type" value="Genomic_DNA"/>
</dbReference>
<dbReference type="Pfam" id="PF13442">
    <property type="entry name" value="Cytochrome_CBB3"/>
    <property type="match status" value="1"/>
</dbReference>
<protein>
    <submittedName>
        <fullName evidence="7">Cytochrome c</fullName>
    </submittedName>
</protein>
<keyword evidence="5" id="KW-0732">Signal</keyword>
<evidence type="ECO:0000256" key="3">
    <source>
        <dbReference type="ARBA" id="ARBA00023004"/>
    </source>
</evidence>
<accession>A0A7X1FWX0</accession>
<name>A0A7X1FWX0_9SPHN</name>
<evidence type="ECO:0000256" key="5">
    <source>
        <dbReference type="SAM" id="SignalP"/>
    </source>
</evidence>
<dbReference type="GO" id="GO:0046872">
    <property type="term" value="F:metal ion binding"/>
    <property type="evidence" value="ECO:0007669"/>
    <property type="project" value="UniProtKB-KW"/>
</dbReference>
<dbReference type="GO" id="GO:0009055">
    <property type="term" value="F:electron transfer activity"/>
    <property type="evidence" value="ECO:0007669"/>
    <property type="project" value="InterPro"/>
</dbReference>
<keyword evidence="2 4" id="KW-0479">Metal-binding</keyword>
<dbReference type="PROSITE" id="PS51007">
    <property type="entry name" value="CYTC"/>
    <property type="match status" value="1"/>
</dbReference>
<dbReference type="AlphaFoldDB" id="A0A7X1FWX0"/>
<evidence type="ECO:0000256" key="1">
    <source>
        <dbReference type="ARBA" id="ARBA00022617"/>
    </source>
</evidence>